<keyword evidence="2" id="KW-1185">Reference proteome</keyword>
<dbReference type="PANTHER" id="PTHR16120:SF0">
    <property type="entry name" value="AP-5 COMPLEX SUBUNIT SIGMA-1"/>
    <property type="match status" value="1"/>
</dbReference>
<dbReference type="AlphaFoldDB" id="A0A8S4NP73"/>
<dbReference type="EMBL" id="CAIIXF020000005">
    <property type="protein sequence ID" value="CAH1782715.1"/>
    <property type="molecule type" value="Genomic_DNA"/>
</dbReference>
<dbReference type="GO" id="GO:0016197">
    <property type="term" value="P:endosomal transport"/>
    <property type="evidence" value="ECO:0007669"/>
    <property type="project" value="InterPro"/>
</dbReference>
<dbReference type="Pfam" id="PF15001">
    <property type="entry name" value="AP-5_subunit_s1"/>
    <property type="match status" value="1"/>
</dbReference>
<dbReference type="OrthoDB" id="370698at2759"/>
<gene>
    <name evidence="1" type="ORF">OFUS_LOCUS9132</name>
</gene>
<dbReference type="GO" id="GO:0005764">
    <property type="term" value="C:lysosome"/>
    <property type="evidence" value="ECO:0007669"/>
    <property type="project" value="TreeGrafter"/>
</dbReference>
<accession>A0A8S4NP73</accession>
<dbReference type="Proteomes" id="UP000749559">
    <property type="component" value="Unassembled WGS sequence"/>
</dbReference>
<reference evidence="1" key="1">
    <citation type="submission" date="2022-03" db="EMBL/GenBank/DDBJ databases">
        <authorList>
            <person name="Martin C."/>
        </authorList>
    </citation>
    <scope>NUCLEOTIDE SEQUENCE</scope>
</reference>
<protein>
    <submittedName>
        <fullName evidence="1">Uncharacterized protein</fullName>
    </submittedName>
</protein>
<dbReference type="GO" id="GO:0030119">
    <property type="term" value="C:AP-type membrane coat adaptor complex"/>
    <property type="evidence" value="ECO:0007669"/>
    <property type="project" value="InterPro"/>
</dbReference>
<comment type="caution">
    <text evidence="1">The sequence shown here is derived from an EMBL/GenBank/DDBJ whole genome shotgun (WGS) entry which is preliminary data.</text>
</comment>
<proteinExistence type="predicted"/>
<dbReference type="GO" id="GO:0005770">
    <property type="term" value="C:late endosome"/>
    <property type="evidence" value="ECO:0007669"/>
    <property type="project" value="TreeGrafter"/>
</dbReference>
<name>A0A8S4NP73_OWEFU</name>
<sequence>MVYAFIISSLRPGPCTVLYTKRFGYKFRENYNEKDQIQTEGTEADIYKGQGHESENEIRRQQIAADTRYAKAIEAQEQHIGELVQSEYNFRKALSSKSFEEDFQRLNNDDVLPDLEKGCIRLQASKQYQLTRDYTVIWVGTLNCAFIFVCEDDENKQQAELTLKLIVKYIQQYTGLLNTSVTESLSRFGSTSSPSRIRIDRVTPVIKYMVPNGHLLVMNHRLVRQFEKELDVAMRN</sequence>
<evidence type="ECO:0000313" key="2">
    <source>
        <dbReference type="Proteomes" id="UP000749559"/>
    </source>
</evidence>
<dbReference type="GO" id="GO:0000724">
    <property type="term" value="P:double-strand break repair via homologous recombination"/>
    <property type="evidence" value="ECO:0007669"/>
    <property type="project" value="InterPro"/>
</dbReference>
<dbReference type="PANTHER" id="PTHR16120">
    <property type="entry name" value="AP-5 COMPLEX SUBUNIT SIGMA-1"/>
    <property type="match status" value="1"/>
</dbReference>
<dbReference type="GO" id="GO:0005829">
    <property type="term" value="C:cytosol"/>
    <property type="evidence" value="ECO:0007669"/>
    <property type="project" value="TreeGrafter"/>
</dbReference>
<organism evidence="1 2">
    <name type="scientific">Owenia fusiformis</name>
    <name type="common">Polychaete worm</name>
    <dbReference type="NCBI Taxonomy" id="6347"/>
    <lineage>
        <taxon>Eukaryota</taxon>
        <taxon>Metazoa</taxon>
        <taxon>Spiralia</taxon>
        <taxon>Lophotrochozoa</taxon>
        <taxon>Annelida</taxon>
        <taxon>Polychaeta</taxon>
        <taxon>Sedentaria</taxon>
        <taxon>Canalipalpata</taxon>
        <taxon>Sabellida</taxon>
        <taxon>Oweniida</taxon>
        <taxon>Oweniidae</taxon>
        <taxon>Owenia</taxon>
    </lineage>
</organism>
<evidence type="ECO:0000313" key="1">
    <source>
        <dbReference type="EMBL" id="CAH1782715.1"/>
    </source>
</evidence>
<dbReference type="InterPro" id="IPR029392">
    <property type="entry name" value="AP-5_subunit_s1"/>
</dbReference>